<sequence>MKGVIAVSTAEQITPVKVIAAHDGWGYSTDLELYYCLGSGCNLRFADLDEWAAHVVAALTTAGHEIVKLPEGIPDDDGQVWFDDMDIRVDCTGRDGRTVHVKGREVSPRGLRRESLEGLAAARLAEGGA</sequence>
<evidence type="ECO:0000313" key="2">
    <source>
        <dbReference type="Proteomes" id="UP001160334"/>
    </source>
</evidence>
<gene>
    <name evidence="1" type="ORF">M2280_005302</name>
</gene>
<dbReference type="EMBL" id="JARXVC010000017">
    <property type="protein sequence ID" value="MDH6284051.1"/>
    <property type="molecule type" value="Genomic_DNA"/>
</dbReference>
<proteinExistence type="predicted"/>
<keyword evidence="2" id="KW-1185">Reference proteome</keyword>
<organism evidence="1 2">
    <name type="scientific">Prescottella agglutinans</name>
    <dbReference type="NCBI Taxonomy" id="1644129"/>
    <lineage>
        <taxon>Bacteria</taxon>
        <taxon>Bacillati</taxon>
        <taxon>Actinomycetota</taxon>
        <taxon>Actinomycetes</taxon>
        <taxon>Mycobacteriales</taxon>
        <taxon>Nocardiaceae</taxon>
        <taxon>Prescottella</taxon>
    </lineage>
</organism>
<accession>A0ABT6MI95</accession>
<comment type="caution">
    <text evidence="1">The sequence shown here is derived from an EMBL/GenBank/DDBJ whole genome shotgun (WGS) entry which is preliminary data.</text>
</comment>
<evidence type="ECO:0000313" key="1">
    <source>
        <dbReference type="EMBL" id="MDH6284051.1"/>
    </source>
</evidence>
<protein>
    <submittedName>
        <fullName evidence="1">Uncharacterized protein</fullName>
    </submittedName>
</protein>
<name>A0ABT6MI95_9NOCA</name>
<reference evidence="1 2" key="1">
    <citation type="submission" date="2023-04" db="EMBL/GenBank/DDBJ databases">
        <title>Forest soil microbial communities from Buena Vista Peninsula, Colon Province, Panama.</title>
        <authorList>
            <person name="Bouskill N."/>
        </authorList>
    </citation>
    <scope>NUCLEOTIDE SEQUENCE [LARGE SCALE GENOMIC DNA]</scope>
    <source>
        <strain evidence="1 2">CFH S0262</strain>
    </source>
</reference>
<dbReference type="Proteomes" id="UP001160334">
    <property type="component" value="Unassembled WGS sequence"/>
</dbReference>